<keyword evidence="3" id="KW-1185">Reference proteome</keyword>
<feature type="transmembrane region" description="Helical" evidence="1">
    <location>
        <begin position="212"/>
        <end position="234"/>
    </location>
</feature>
<protein>
    <submittedName>
        <fullName evidence="2">Uncharacterized protein</fullName>
    </submittedName>
</protein>
<accession>A0A4P9XV93</accession>
<organism evidence="2 3">
    <name type="scientific">Thamnocephalis sphaerospora</name>
    <dbReference type="NCBI Taxonomy" id="78915"/>
    <lineage>
        <taxon>Eukaryota</taxon>
        <taxon>Fungi</taxon>
        <taxon>Fungi incertae sedis</taxon>
        <taxon>Zoopagomycota</taxon>
        <taxon>Zoopagomycotina</taxon>
        <taxon>Zoopagomycetes</taxon>
        <taxon>Zoopagales</taxon>
        <taxon>Sigmoideomycetaceae</taxon>
        <taxon>Thamnocephalis</taxon>
    </lineage>
</organism>
<feature type="transmembrane region" description="Helical" evidence="1">
    <location>
        <begin position="128"/>
        <end position="148"/>
    </location>
</feature>
<sequence>MFIHPSGELNYNEFLAQSADLSEARTRMSGPSILLLFGTISFFIFARNFYYSIVLLYNSKRKLAGWCCFFQTFPGIVIIVIGLCGILPNGPSCRAVLWPVAIGRIISADAANVLLFTQAYRAHQRSRWLLAAAIIFIAPTPVSVWVIWNYSYITTTAHAGCTLNYPDYLPWLKFGLDTPINIVFSVAFLMVVVRQYRRSGTACWANLARDGFVTMLLVVASNIFCAFGVAFRILGDLSPTLWVSDW</sequence>
<dbReference type="EMBL" id="KZ992465">
    <property type="protein sequence ID" value="RKP10194.1"/>
    <property type="molecule type" value="Genomic_DNA"/>
</dbReference>
<dbReference type="Proteomes" id="UP000271241">
    <property type="component" value="Unassembled WGS sequence"/>
</dbReference>
<name>A0A4P9XV93_9FUNG</name>
<gene>
    <name evidence="2" type="ORF">THASP1DRAFT_28034</name>
</gene>
<keyword evidence="1" id="KW-0472">Membrane</keyword>
<evidence type="ECO:0000256" key="1">
    <source>
        <dbReference type="SAM" id="Phobius"/>
    </source>
</evidence>
<feature type="transmembrane region" description="Helical" evidence="1">
    <location>
        <begin position="33"/>
        <end position="51"/>
    </location>
</feature>
<feature type="transmembrane region" description="Helical" evidence="1">
    <location>
        <begin position="168"/>
        <end position="192"/>
    </location>
</feature>
<keyword evidence="1" id="KW-0812">Transmembrane</keyword>
<feature type="transmembrane region" description="Helical" evidence="1">
    <location>
        <begin position="95"/>
        <end position="116"/>
    </location>
</feature>
<feature type="transmembrane region" description="Helical" evidence="1">
    <location>
        <begin position="63"/>
        <end position="89"/>
    </location>
</feature>
<evidence type="ECO:0000313" key="2">
    <source>
        <dbReference type="EMBL" id="RKP10194.1"/>
    </source>
</evidence>
<evidence type="ECO:0000313" key="3">
    <source>
        <dbReference type="Proteomes" id="UP000271241"/>
    </source>
</evidence>
<proteinExistence type="predicted"/>
<dbReference type="AlphaFoldDB" id="A0A4P9XV93"/>
<reference evidence="3" key="1">
    <citation type="journal article" date="2018" name="Nat. Microbiol.">
        <title>Leveraging single-cell genomics to expand the fungal tree of life.</title>
        <authorList>
            <person name="Ahrendt S.R."/>
            <person name="Quandt C.A."/>
            <person name="Ciobanu D."/>
            <person name="Clum A."/>
            <person name="Salamov A."/>
            <person name="Andreopoulos B."/>
            <person name="Cheng J.F."/>
            <person name="Woyke T."/>
            <person name="Pelin A."/>
            <person name="Henrissat B."/>
            <person name="Reynolds N.K."/>
            <person name="Benny G.L."/>
            <person name="Smith M.E."/>
            <person name="James T.Y."/>
            <person name="Grigoriev I.V."/>
        </authorList>
    </citation>
    <scope>NUCLEOTIDE SEQUENCE [LARGE SCALE GENOMIC DNA]</scope>
    <source>
        <strain evidence="3">RSA 1356</strain>
    </source>
</reference>
<keyword evidence="1" id="KW-1133">Transmembrane helix</keyword>